<reference evidence="2 3" key="1">
    <citation type="journal article" date="2011" name="Syst. Appl. Microbiol.">
        <title>Defluviimonas denitrificans gen. nov., sp. nov., and Pararhodobacter aggregans gen. nov., sp. nov., non-phototrophic Rhodobacteraceae from the biofilter of a marine aquaculture.</title>
        <authorList>
            <person name="Foesel B.U."/>
            <person name="Drake H.L."/>
            <person name="Schramm A."/>
        </authorList>
    </citation>
    <scope>NUCLEOTIDE SEQUENCE [LARGE SCALE GENOMIC DNA]</scope>
    <source>
        <strain evidence="2 3">D1-19</strain>
    </source>
</reference>
<protein>
    <submittedName>
        <fullName evidence="2">VOC family protein</fullName>
    </submittedName>
</protein>
<accession>A0A2T7URH0</accession>
<dbReference type="OrthoDB" id="9795306at2"/>
<evidence type="ECO:0000313" key="2">
    <source>
        <dbReference type="EMBL" id="PVE47191.1"/>
    </source>
</evidence>
<dbReference type="AlphaFoldDB" id="A0A2T7URH0"/>
<dbReference type="SUPFAM" id="SSF54593">
    <property type="entry name" value="Glyoxalase/Bleomycin resistance protein/Dihydroxybiphenyl dioxygenase"/>
    <property type="match status" value="1"/>
</dbReference>
<keyword evidence="3" id="KW-1185">Reference proteome</keyword>
<dbReference type="Gene3D" id="3.10.180.10">
    <property type="entry name" value="2,3-Dihydroxybiphenyl 1,2-Dioxygenase, domain 1"/>
    <property type="match status" value="1"/>
</dbReference>
<dbReference type="Proteomes" id="UP000244810">
    <property type="component" value="Unassembled WGS sequence"/>
</dbReference>
<dbReference type="PANTHER" id="PTHR33990:SF1">
    <property type="entry name" value="PROTEIN YJDN"/>
    <property type="match status" value="1"/>
</dbReference>
<dbReference type="InterPro" id="IPR028973">
    <property type="entry name" value="PhnB-like"/>
</dbReference>
<dbReference type="Pfam" id="PF06983">
    <property type="entry name" value="3-dmu-9_3-mt"/>
    <property type="match status" value="1"/>
</dbReference>
<dbReference type="EMBL" id="QDDR01000006">
    <property type="protein sequence ID" value="PVE47191.1"/>
    <property type="molecule type" value="Genomic_DNA"/>
</dbReference>
<organism evidence="2 3">
    <name type="scientific">Pararhodobacter aggregans</name>
    <dbReference type="NCBI Taxonomy" id="404875"/>
    <lineage>
        <taxon>Bacteria</taxon>
        <taxon>Pseudomonadati</taxon>
        <taxon>Pseudomonadota</taxon>
        <taxon>Alphaproteobacteria</taxon>
        <taxon>Rhodobacterales</taxon>
        <taxon>Paracoccaceae</taxon>
        <taxon>Pararhodobacter</taxon>
    </lineage>
</organism>
<dbReference type="RefSeq" id="WP_107752203.1">
    <property type="nucleotide sequence ID" value="NZ_QBKF01000006.1"/>
</dbReference>
<proteinExistence type="predicted"/>
<dbReference type="InterPro" id="IPR029068">
    <property type="entry name" value="Glyas_Bleomycin-R_OHBP_Dase"/>
</dbReference>
<dbReference type="PANTHER" id="PTHR33990">
    <property type="entry name" value="PROTEIN YJDN-RELATED"/>
    <property type="match status" value="1"/>
</dbReference>
<gene>
    <name evidence="2" type="ORF">DDE23_13175</name>
</gene>
<comment type="caution">
    <text evidence="2">The sequence shown here is derived from an EMBL/GenBank/DDBJ whole genome shotgun (WGS) entry which is preliminary data.</text>
</comment>
<evidence type="ECO:0000313" key="3">
    <source>
        <dbReference type="Proteomes" id="UP000244810"/>
    </source>
</evidence>
<dbReference type="CDD" id="cd06588">
    <property type="entry name" value="PhnB_like"/>
    <property type="match status" value="1"/>
</dbReference>
<sequence length="135" mass="14592">MPLHPYIHFQGTCAEALAYYAEVFGAPPAKAMRYNEVPGAGFDSTRIIHAQLDIAGGTLMASDFPEGVEGDPQKAVTITATLPSVEDARARYDALLQGGDVIHAFGPSFFSEGFGMLRDRFGTHWIVMKESAGLR</sequence>
<evidence type="ECO:0000259" key="1">
    <source>
        <dbReference type="Pfam" id="PF06983"/>
    </source>
</evidence>
<name>A0A2T7URH0_9RHOB</name>
<feature type="domain" description="PhnB-like" evidence="1">
    <location>
        <begin position="5"/>
        <end position="127"/>
    </location>
</feature>